<keyword evidence="1" id="KW-0805">Transcription regulation</keyword>
<feature type="region of interest" description="Disordered" evidence="5">
    <location>
        <begin position="370"/>
        <end position="523"/>
    </location>
</feature>
<organism evidence="7 8">
    <name type="scientific">Pythium insidiosum</name>
    <name type="common">Pythiosis disease agent</name>
    <dbReference type="NCBI Taxonomy" id="114742"/>
    <lineage>
        <taxon>Eukaryota</taxon>
        <taxon>Sar</taxon>
        <taxon>Stramenopiles</taxon>
        <taxon>Oomycota</taxon>
        <taxon>Peronosporomycetes</taxon>
        <taxon>Pythiales</taxon>
        <taxon>Pythiaceae</taxon>
        <taxon>Pythium</taxon>
    </lineage>
</organism>
<proteinExistence type="predicted"/>
<feature type="region of interest" description="Disordered" evidence="5">
    <location>
        <begin position="1"/>
        <end position="46"/>
    </location>
</feature>
<keyword evidence="4" id="KW-0539">Nucleus</keyword>
<evidence type="ECO:0000256" key="1">
    <source>
        <dbReference type="ARBA" id="ARBA00023015"/>
    </source>
</evidence>
<feature type="domain" description="RWP-RK" evidence="6">
    <location>
        <begin position="271"/>
        <end position="353"/>
    </location>
</feature>
<evidence type="ECO:0000256" key="2">
    <source>
        <dbReference type="ARBA" id="ARBA00023125"/>
    </source>
</evidence>
<dbReference type="InterPro" id="IPR003035">
    <property type="entry name" value="RWP-RK_dom"/>
</dbReference>
<comment type="caution">
    <text evidence="7">The sequence shown here is derived from an EMBL/GenBank/DDBJ whole genome shotgun (WGS) entry which is preliminary data.</text>
</comment>
<dbReference type="AlphaFoldDB" id="A0AAD5MB08"/>
<feature type="compositionally biased region" description="Basic residues" evidence="5">
    <location>
        <begin position="393"/>
        <end position="406"/>
    </location>
</feature>
<dbReference type="PANTHER" id="PTHR40866">
    <property type="entry name" value="BED-TYPE DOMAIN-CONTAINING PROTEIN"/>
    <property type="match status" value="1"/>
</dbReference>
<evidence type="ECO:0000256" key="3">
    <source>
        <dbReference type="ARBA" id="ARBA00023163"/>
    </source>
</evidence>
<name>A0AAD5MB08_PYTIN</name>
<feature type="compositionally biased region" description="Acidic residues" evidence="5">
    <location>
        <begin position="411"/>
        <end position="421"/>
    </location>
</feature>
<dbReference type="Proteomes" id="UP001209570">
    <property type="component" value="Unassembled WGS sequence"/>
</dbReference>
<keyword evidence="8" id="KW-1185">Reference proteome</keyword>
<feature type="compositionally biased region" description="Polar residues" evidence="5">
    <location>
        <begin position="457"/>
        <end position="473"/>
    </location>
</feature>
<dbReference type="EMBL" id="JAKCXM010000136">
    <property type="protein sequence ID" value="KAJ0401124.1"/>
    <property type="molecule type" value="Genomic_DNA"/>
</dbReference>
<dbReference type="PANTHER" id="PTHR40866:SF1">
    <property type="entry name" value="BED-TYPE DOMAIN-CONTAINING PROTEIN"/>
    <property type="match status" value="1"/>
</dbReference>
<protein>
    <recommendedName>
        <fullName evidence="6">RWP-RK domain-containing protein</fullName>
    </recommendedName>
</protein>
<evidence type="ECO:0000259" key="6">
    <source>
        <dbReference type="PROSITE" id="PS51519"/>
    </source>
</evidence>
<gene>
    <name evidence="7" type="ORF">P43SY_007215</name>
</gene>
<evidence type="ECO:0000313" key="7">
    <source>
        <dbReference type="EMBL" id="KAJ0401124.1"/>
    </source>
</evidence>
<feature type="compositionally biased region" description="Basic and acidic residues" evidence="5">
    <location>
        <begin position="375"/>
        <end position="386"/>
    </location>
</feature>
<accession>A0AAD5MB08</accession>
<sequence length="828" mass="89137">MPVETEPKPPAAASKQEEARAPQPLPPPVAVPGGHDAAAAAAAPKTSLKTDLRVVTDMGPPSSLALRSPTSLLLSPLGAMIGLKPGDAPPSSPTLPKDLPFDPRFLADAWSQESPQSVYAFLTQPSTAQLHGFSPLAISPGGMRLLSPTMASQQHHQGSFSAQLHSVGTQISPLGAGRGLQQHFFPPSLSLPPSPHYAQLSHSQLLSPVFSTMSSAAASASSFVATSSAATTSASAATSSPTTTQDFLGLVDPSTVFTATPQSPASGMHLLPPIAPRPSPLNVKELTLNELRPHFNKPMAVVAKELGVCITLMKKICRRNGLVRWPHRRIRSLVNRITSLQVITSNSTGAEKKRFQSQIISLREELSAVIQNPNEKSRKAQADAKTRSPVHATSKRPKKAPSRQKASRPSDEDDDYDDDDPFFPASAVDDCENADSRNTSPDTLGDDAVRKTRRSSSKAMSKATTPLGETSSSKSKKRKAGFRATIVPPPPIKIPCAASRSRREDGPADDMPWSTRSTPSSGEGAEHALGIFIATGSGQRLIGFSSFEEESSMTKFALVFDGFTEGAEHDLGIFIATESGQRLIGFSSFEGESSMTASEHIEFLDWILDDYKLQAANLVCIVVDNMATNRAIARRTGIAMIGCAAHRLNLAIRDWLGEDGRMTIIKKISSLIGKVRTMKRWALLREAGCLIKPAVVHELRWTSYYSLLKRFQKIRPHLHVLDDATEDHVCLDDDGNDEGSSTDDIASAPVIDLILSPGENAQAMAMLADMEAMHVKTIEVLLFFKYNWDLVDAKLVSDAIKISSLLYAARATLAAFVALDIVVESQVF</sequence>
<feature type="compositionally biased region" description="Low complexity" evidence="5">
    <location>
        <begin position="31"/>
        <end position="44"/>
    </location>
</feature>
<evidence type="ECO:0000313" key="8">
    <source>
        <dbReference type="Proteomes" id="UP001209570"/>
    </source>
</evidence>
<evidence type="ECO:0000256" key="5">
    <source>
        <dbReference type="SAM" id="MobiDB-lite"/>
    </source>
</evidence>
<dbReference type="SUPFAM" id="SSF53098">
    <property type="entry name" value="Ribonuclease H-like"/>
    <property type="match status" value="1"/>
</dbReference>
<reference evidence="7" key="1">
    <citation type="submission" date="2021-12" db="EMBL/GenBank/DDBJ databases">
        <title>Prjna785345.</title>
        <authorList>
            <person name="Rujirawat T."/>
            <person name="Krajaejun T."/>
        </authorList>
    </citation>
    <scope>NUCLEOTIDE SEQUENCE</scope>
    <source>
        <strain evidence="7">Pi057C3</strain>
    </source>
</reference>
<keyword evidence="2" id="KW-0238">DNA-binding</keyword>
<dbReference type="GO" id="GO:0003677">
    <property type="term" value="F:DNA binding"/>
    <property type="evidence" value="ECO:0007669"/>
    <property type="project" value="UniProtKB-KW"/>
</dbReference>
<dbReference type="InterPro" id="IPR012337">
    <property type="entry name" value="RNaseH-like_sf"/>
</dbReference>
<keyword evidence="3" id="KW-0804">Transcription</keyword>
<evidence type="ECO:0000256" key="4">
    <source>
        <dbReference type="ARBA" id="ARBA00023242"/>
    </source>
</evidence>
<dbReference type="Pfam" id="PF02042">
    <property type="entry name" value="RWP-RK"/>
    <property type="match status" value="1"/>
</dbReference>
<dbReference type="PROSITE" id="PS51519">
    <property type="entry name" value="RWP_RK"/>
    <property type="match status" value="1"/>
</dbReference>